<keyword evidence="3" id="KW-0998">Cell outer membrane</keyword>
<evidence type="ECO:0000313" key="7">
    <source>
        <dbReference type="EMBL" id="QWG07302.1"/>
    </source>
</evidence>
<evidence type="ECO:0000256" key="3">
    <source>
        <dbReference type="ARBA" id="ARBA00023237"/>
    </source>
</evidence>
<keyword evidence="5" id="KW-0732">Signal</keyword>
<evidence type="ECO:0000256" key="2">
    <source>
        <dbReference type="ARBA" id="ARBA00023136"/>
    </source>
</evidence>
<dbReference type="SUPFAM" id="SSF56935">
    <property type="entry name" value="Porins"/>
    <property type="match status" value="1"/>
</dbReference>
<feature type="domain" description="Outer membrane protein beta-barrel" evidence="6">
    <location>
        <begin position="273"/>
        <end position="672"/>
    </location>
</feature>
<dbReference type="Gene3D" id="2.40.170.20">
    <property type="entry name" value="TonB-dependent receptor, beta-barrel domain"/>
    <property type="match status" value="1"/>
</dbReference>
<protein>
    <submittedName>
        <fullName evidence="7">TonB-dependent receptor</fullName>
    </submittedName>
</protein>
<dbReference type="EMBL" id="CP076128">
    <property type="protein sequence ID" value="QWG07302.1"/>
    <property type="molecule type" value="Genomic_DNA"/>
</dbReference>
<feature type="compositionally biased region" description="Low complexity" evidence="4">
    <location>
        <begin position="677"/>
        <end position="686"/>
    </location>
</feature>
<reference evidence="7 8" key="1">
    <citation type="submission" date="2021-05" db="EMBL/GenBank/DDBJ databases">
        <title>Comparative genomic studies on the polysaccharide-degrading batcterial strains of the Flammeovirga genus.</title>
        <authorList>
            <person name="Zewei F."/>
            <person name="Zheng Z."/>
            <person name="Yu L."/>
            <person name="Ruyue G."/>
            <person name="Yanhong M."/>
            <person name="Yuanyuan C."/>
            <person name="Jingyan G."/>
            <person name="Wenjun H."/>
        </authorList>
    </citation>
    <scope>NUCLEOTIDE SEQUENCE [LARGE SCALE GENOMIC DNA]</scope>
    <source>
        <strain evidence="7 8">YS10</strain>
    </source>
</reference>
<keyword evidence="7" id="KW-0675">Receptor</keyword>
<evidence type="ECO:0000256" key="4">
    <source>
        <dbReference type="SAM" id="MobiDB-lite"/>
    </source>
</evidence>
<proteinExistence type="predicted"/>
<evidence type="ECO:0000256" key="5">
    <source>
        <dbReference type="SAM" id="SignalP"/>
    </source>
</evidence>
<gene>
    <name evidence="7" type="ORF">KM029_18660</name>
</gene>
<comment type="subcellular location">
    <subcellularLocation>
        <location evidence="1">Cell outer membrane</location>
    </subcellularLocation>
</comment>
<feature type="signal peptide" evidence="5">
    <location>
        <begin position="1"/>
        <end position="20"/>
    </location>
</feature>
<feature type="region of interest" description="Disordered" evidence="4">
    <location>
        <begin position="677"/>
        <end position="697"/>
    </location>
</feature>
<dbReference type="InterPro" id="IPR036942">
    <property type="entry name" value="Beta-barrel_TonB_sf"/>
</dbReference>
<dbReference type="InterPro" id="IPR041700">
    <property type="entry name" value="OMP_b-brl_3"/>
</dbReference>
<keyword evidence="2" id="KW-0472">Membrane</keyword>
<evidence type="ECO:0000256" key="1">
    <source>
        <dbReference type="ARBA" id="ARBA00004442"/>
    </source>
</evidence>
<evidence type="ECO:0000313" key="8">
    <source>
        <dbReference type="Proteomes" id="UP000682802"/>
    </source>
</evidence>
<name>A0ABX8GVQ7_9BACT</name>
<organism evidence="7 8">
    <name type="scientific">Flammeovirga kamogawensis</name>
    <dbReference type="NCBI Taxonomy" id="373891"/>
    <lineage>
        <taxon>Bacteria</taxon>
        <taxon>Pseudomonadati</taxon>
        <taxon>Bacteroidota</taxon>
        <taxon>Cytophagia</taxon>
        <taxon>Cytophagales</taxon>
        <taxon>Flammeovirgaceae</taxon>
        <taxon>Flammeovirga</taxon>
    </lineage>
</organism>
<accession>A0ABX8GVQ7</accession>
<dbReference type="RefSeq" id="WP_158631107.1">
    <property type="nucleotide sequence ID" value="NZ_CP076128.1"/>
</dbReference>
<keyword evidence="8" id="KW-1185">Reference proteome</keyword>
<sequence length="697" mass="78546">MLRYLLYFSILIIITTSAFAQDEIDSKKQSTTSNDRYIIGDNIKIVDGNALDALKLIPAVDVSAEGVVSYRNDQSVQIFLNNRPASQSGEYGPILEQILVGDIEYIDIISNPSARYDAEGTSGIINIAVKSNTIKNSSANVMIGSAGQDRYDAGIGFQQQDGKFSFNTSYNFKQESRGATMDANLKNFGENEPLKNTNQTFEGYNEFQKHNFQLGGEYAFNEHNNLSVSTNFVKVDWTRGGDLSTVTTIDDGIPDSEFQHNSMDGAKFKGEARVDYIHTTDREGEELAFSTAYAAGNVDIDKTLGLYELNNKSATFNNFSFQTDYSRNLNNGLRLETGVKTTVRSKSDGLYVENWDESSGGFLPTDSRNNVFNYNEYVAAGYVMVSGKKNNFTYQLGVRAEQTMIRSYLNESPNDIYENDYFKIYPSINLKQDLSDIDNIFFSYSKKVQRPGMRMINPFVDYSNPSYIRQGNPDLDASFMDAFELGYSLEKEKFNFKGSVYYKLNQDPAMWYTHEGEDGVMVNSVENMNKSSSAGLELIADVEVTKWWNVNTNVNIFYAMIDGRNIDPNVYQTSYNWTTTVSSNMKLWKGAQFLISGTYLSPQKNPQGDVYKRYFVNTSISQSIWQGKGSLVLSLDDALDTQQYVMSRSQPTFSEYKTYDWDSRILRITFRYRLGSNSNKGKSKGNPQGAGSAVDVF</sequence>
<feature type="chain" id="PRO_5047074195" evidence="5">
    <location>
        <begin position="21"/>
        <end position="697"/>
    </location>
</feature>
<dbReference type="Proteomes" id="UP000682802">
    <property type="component" value="Chromosome 1"/>
</dbReference>
<dbReference type="Pfam" id="PF14905">
    <property type="entry name" value="OMP_b-brl_3"/>
    <property type="match status" value="1"/>
</dbReference>
<evidence type="ECO:0000259" key="6">
    <source>
        <dbReference type="Pfam" id="PF14905"/>
    </source>
</evidence>